<gene>
    <name evidence="9" type="ORF">DRJ00_08815</name>
</gene>
<sequence length="256" mass="28256">MPRQSLLRRKPEILVSPLLLVLLIILMEYVIIPVFHIPSWIIPPPSVVFNTLISSFKREILPHFLVTLVELFSGYGMAVILGIGLAAFITQFRFLEQVLAPYIILMVTMPIVSLVPLLLIWLGVGMITKIVAVTIAAFPPIMMNAVTGFRNTDSLKLDLMHSLSATKIQTFVKVRFPCALPNIFTGLILGAITSLITCIAAEFLGGSTGLGYLVVVYSSILNVKGLFAVIIIIALLGIGFYELIVFIQHLVIRWPQ</sequence>
<feature type="transmembrane region" description="Helical" evidence="7">
    <location>
        <begin position="12"/>
        <end position="41"/>
    </location>
</feature>
<evidence type="ECO:0000256" key="2">
    <source>
        <dbReference type="ARBA" id="ARBA00022448"/>
    </source>
</evidence>
<dbReference type="AlphaFoldDB" id="A0A497E2B1"/>
<feature type="domain" description="ABC transmembrane type-1" evidence="8">
    <location>
        <begin position="64"/>
        <end position="244"/>
    </location>
</feature>
<organism evidence="9 10">
    <name type="scientific">Aerophobetes bacterium</name>
    <dbReference type="NCBI Taxonomy" id="2030807"/>
    <lineage>
        <taxon>Bacteria</taxon>
        <taxon>Candidatus Aerophobota</taxon>
    </lineage>
</organism>
<feature type="transmembrane region" description="Helical" evidence="7">
    <location>
        <begin position="61"/>
        <end position="90"/>
    </location>
</feature>
<evidence type="ECO:0000313" key="10">
    <source>
        <dbReference type="Proteomes" id="UP000279422"/>
    </source>
</evidence>
<feature type="transmembrane region" description="Helical" evidence="7">
    <location>
        <begin position="225"/>
        <end position="247"/>
    </location>
</feature>
<evidence type="ECO:0000256" key="6">
    <source>
        <dbReference type="ARBA" id="ARBA00023136"/>
    </source>
</evidence>
<reference evidence="9 10" key="1">
    <citation type="submission" date="2018-06" db="EMBL/GenBank/DDBJ databases">
        <title>Extensive metabolic versatility and redundancy in microbially diverse, dynamic hydrothermal sediments.</title>
        <authorList>
            <person name="Dombrowski N."/>
            <person name="Teske A."/>
            <person name="Baker B.J."/>
        </authorList>
    </citation>
    <scope>NUCLEOTIDE SEQUENCE [LARGE SCALE GENOMIC DNA]</scope>
    <source>
        <strain evidence="9">B47_G16</strain>
    </source>
</reference>
<keyword evidence="3" id="KW-1003">Cell membrane</keyword>
<feature type="transmembrane region" description="Helical" evidence="7">
    <location>
        <begin position="130"/>
        <end position="149"/>
    </location>
</feature>
<comment type="caution">
    <text evidence="9">The sequence shown here is derived from an EMBL/GenBank/DDBJ whole genome shotgun (WGS) entry which is preliminary data.</text>
</comment>
<dbReference type="PANTHER" id="PTHR30151:SF0">
    <property type="entry name" value="ABC TRANSPORTER PERMEASE PROTEIN MJ0413-RELATED"/>
    <property type="match status" value="1"/>
</dbReference>
<dbReference type="SUPFAM" id="SSF161098">
    <property type="entry name" value="MetI-like"/>
    <property type="match status" value="1"/>
</dbReference>
<keyword evidence="5 7" id="KW-1133">Transmembrane helix</keyword>
<comment type="subcellular location">
    <subcellularLocation>
        <location evidence="1 7">Cell membrane</location>
        <topology evidence="1 7">Multi-pass membrane protein</topology>
    </subcellularLocation>
</comment>
<evidence type="ECO:0000256" key="7">
    <source>
        <dbReference type="RuleBase" id="RU363032"/>
    </source>
</evidence>
<proteinExistence type="inferred from homology"/>
<dbReference type="Proteomes" id="UP000279422">
    <property type="component" value="Unassembled WGS sequence"/>
</dbReference>
<keyword evidence="6 7" id="KW-0472">Membrane</keyword>
<dbReference type="CDD" id="cd06261">
    <property type="entry name" value="TM_PBP2"/>
    <property type="match status" value="1"/>
</dbReference>
<evidence type="ECO:0000259" key="8">
    <source>
        <dbReference type="PROSITE" id="PS50928"/>
    </source>
</evidence>
<evidence type="ECO:0000256" key="1">
    <source>
        <dbReference type="ARBA" id="ARBA00004651"/>
    </source>
</evidence>
<dbReference type="PANTHER" id="PTHR30151">
    <property type="entry name" value="ALKANE SULFONATE ABC TRANSPORTER-RELATED, MEMBRANE SUBUNIT"/>
    <property type="match status" value="1"/>
</dbReference>
<comment type="similarity">
    <text evidence="7">Belongs to the binding-protein-dependent transport system permease family.</text>
</comment>
<feature type="transmembrane region" description="Helical" evidence="7">
    <location>
        <begin position="183"/>
        <end position="205"/>
    </location>
</feature>
<evidence type="ECO:0000256" key="4">
    <source>
        <dbReference type="ARBA" id="ARBA00022692"/>
    </source>
</evidence>
<dbReference type="InterPro" id="IPR035906">
    <property type="entry name" value="MetI-like_sf"/>
</dbReference>
<dbReference type="Gene3D" id="1.10.3720.10">
    <property type="entry name" value="MetI-like"/>
    <property type="match status" value="1"/>
</dbReference>
<dbReference type="GO" id="GO:0005886">
    <property type="term" value="C:plasma membrane"/>
    <property type="evidence" value="ECO:0007669"/>
    <property type="project" value="UniProtKB-SubCell"/>
</dbReference>
<dbReference type="PROSITE" id="PS50928">
    <property type="entry name" value="ABC_TM1"/>
    <property type="match status" value="1"/>
</dbReference>
<dbReference type="InterPro" id="IPR000515">
    <property type="entry name" value="MetI-like"/>
</dbReference>
<keyword evidence="2 7" id="KW-0813">Transport</keyword>
<keyword evidence="4 7" id="KW-0812">Transmembrane</keyword>
<name>A0A497E2B1_UNCAE</name>
<evidence type="ECO:0000256" key="3">
    <source>
        <dbReference type="ARBA" id="ARBA00022475"/>
    </source>
</evidence>
<dbReference type="GO" id="GO:0055085">
    <property type="term" value="P:transmembrane transport"/>
    <property type="evidence" value="ECO:0007669"/>
    <property type="project" value="InterPro"/>
</dbReference>
<protein>
    <submittedName>
        <fullName evidence="9">ABC transporter permease</fullName>
    </submittedName>
</protein>
<dbReference type="Pfam" id="PF00528">
    <property type="entry name" value="BPD_transp_1"/>
    <property type="match status" value="1"/>
</dbReference>
<feature type="transmembrane region" description="Helical" evidence="7">
    <location>
        <begin position="102"/>
        <end position="124"/>
    </location>
</feature>
<accession>A0A497E2B1</accession>
<dbReference type="EMBL" id="QMPZ01000203">
    <property type="protein sequence ID" value="RLE07023.1"/>
    <property type="molecule type" value="Genomic_DNA"/>
</dbReference>
<evidence type="ECO:0000313" key="9">
    <source>
        <dbReference type="EMBL" id="RLE07023.1"/>
    </source>
</evidence>
<evidence type="ECO:0000256" key="5">
    <source>
        <dbReference type="ARBA" id="ARBA00022989"/>
    </source>
</evidence>